<dbReference type="Gene3D" id="3.40.50.300">
    <property type="entry name" value="P-loop containing nucleotide triphosphate hydrolases"/>
    <property type="match status" value="1"/>
</dbReference>
<keyword evidence="4" id="KW-1185">Reference proteome</keyword>
<dbReference type="Proteomes" id="UP001433638">
    <property type="component" value="Unassembled WGS sequence"/>
</dbReference>
<feature type="domain" description="NrS-1 polymerase-like helicase" evidence="2">
    <location>
        <begin position="626"/>
        <end position="735"/>
    </location>
</feature>
<gene>
    <name evidence="3" type="ORF">ABNW52_07825</name>
</gene>
<evidence type="ECO:0000256" key="1">
    <source>
        <dbReference type="SAM" id="MobiDB-lite"/>
    </source>
</evidence>
<accession>A0ABV1M4F2</accession>
<reference evidence="3" key="1">
    <citation type="submission" date="2024-06" db="EMBL/GenBank/DDBJ databases">
        <title>Genome sequence of Vogesella sp. MAHUQ-64.</title>
        <authorList>
            <person name="Huq M.A."/>
        </authorList>
    </citation>
    <scope>NUCLEOTIDE SEQUENCE</scope>
    <source>
        <strain evidence="3">MAHUQ-64</strain>
    </source>
</reference>
<dbReference type="Gene3D" id="3.90.580.10">
    <property type="entry name" value="Zinc finger, CHC2-type domain"/>
    <property type="match status" value="1"/>
</dbReference>
<sequence>MSADRVSRRVNIARVASVALGQIENLVPNWLRDGKREGCEWSAPNPTRADRHAGSFKVNLNTGAWSDFALGDSGGDLVSLYRYVFFMPTQVEAAKELGELLMMPDYELYSDQPVVDTKPAASKSPWVPVLPVPADAPAMHKAHTVRGMPQRVAVYRDGAGALLGAVMRFVTSDGGKDDIPHTFCRHSETGAQEWRWMGFPEPRPLYGLDALSAKPDAVVLLPEGEKCKDVAAALLGDFAVLSWPGGGKAVKKVDWSPLAGRKVVIWPDADSQRKPVSKTEKEAGVDPTSKPLLDADDQPGMKAALWIAPTLAALGCEVSVIELPAPGTLADGWDIADAVQKDGWDAEQVLAFIGEHAKPFGVAVSEPATAAEAPAAVVTADAPAEGGQSPAAVSAPSGDDMAAAVLPLLKRFALVHGKKRVFDTQVNDDMPWTAFVAVLKNNRKLAEAWLEHPDSRVMMQQDVSRLKRDADDASRLNDEDFSDALCRYVYLDGSENIWDAKLRKIISYGAVKLSMGDSYKLWLNSPARRVIDARNLVFDPTQRADPATHINQFCGLPLTPVYPGGEVPRVDSISDLVPLFPACENIINLTMHLCDYRPDVWQWLINWLAFPLQHVGAKMATSVLMHSDVHGSGKSLFFEEVIKPLYGEYGATIGQDQLDGNFSGWRSQKLFGLFEEVTGSTERYSQTGKLKHLITGKTQVIERKFVDAWEESNHLNPVFLSNAAMPFHVEASDRRMTVIWPSNKLDEALQAAVEGELADGGVLAFYGFLMSVPLVMESGDRRLPFTPHTKPVQTPERDRLIALGLAAWEGFLVDWEKGFLGVPYGACLAYQLYGLYHDWSLRGREKTILPYRKFGQLVESRIGFRVVKHYRYGTVQAQSTLFMPVRCPHGEVEQDWLGRQVQEFMLAAREADWDVEGWDVYKPAPVRRSVKDGNGDVKAA</sequence>
<dbReference type="EMBL" id="JBEFLD010000004">
    <property type="protein sequence ID" value="MEQ6290520.1"/>
    <property type="molecule type" value="Genomic_DNA"/>
</dbReference>
<dbReference type="Pfam" id="PF19263">
    <property type="entry name" value="DUF5906"/>
    <property type="match status" value="1"/>
</dbReference>
<dbReference type="InterPro" id="IPR027417">
    <property type="entry name" value="P-loop_NTPase"/>
</dbReference>
<proteinExistence type="predicted"/>
<evidence type="ECO:0000313" key="3">
    <source>
        <dbReference type="EMBL" id="MEQ6290520.1"/>
    </source>
</evidence>
<dbReference type="InterPro" id="IPR045455">
    <property type="entry name" value="NrS-1_pol-like_helicase"/>
</dbReference>
<feature type="region of interest" description="Disordered" evidence="1">
    <location>
        <begin position="270"/>
        <end position="295"/>
    </location>
</feature>
<evidence type="ECO:0000259" key="2">
    <source>
        <dbReference type="Pfam" id="PF19263"/>
    </source>
</evidence>
<dbReference type="RefSeq" id="WP_349586088.1">
    <property type="nucleotide sequence ID" value="NZ_JBEFLD010000004.1"/>
</dbReference>
<dbReference type="InterPro" id="IPR036977">
    <property type="entry name" value="DNA_primase_Znf_CHC2"/>
</dbReference>
<protein>
    <submittedName>
        <fullName evidence="3">DUF5906 domain-containing protein</fullName>
    </submittedName>
</protein>
<dbReference type="SUPFAM" id="SSF57783">
    <property type="entry name" value="Zinc beta-ribbon"/>
    <property type="match status" value="1"/>
</dbReference>
<evidence type="ECO:0000313" key="4">
    <source>
        <dbReference type="Proteomes" id="UP001433638"/>
    </source>
</evidence>
<feature type="compositionally biased region" description="Basic and acidic residues" evidence="1">
    <location>
        <begin position="270"/>
        <end position="284"/>
    </location>
</feature>
<comment type="caution">
    <text evidence="3">The sequence shown here is derived from an EMBL/GenBank/DDBJ whole genome shotgun (WGS) entry which is preliminary data.</text>
</comment>
<name>A0ABV1M4F2_9NEIS</name>
<organism evidence="3 4">
    <name type="scientific">Vogesella oryzagri</name>
    <dbReference type="NCBI Taxonomy" id="3160864"/>
    <lineage>
        <taxon>Bacteria</taxon>
        <taxon>Pseudomonadati</taxon>
        <taxon>Pseudomonadota</taxon>
        <taxon>Betaproteobacteria</taxon>
        <taxon>Neisseriales</taxon>
        <taxon>Chromobacteriaceae</taxon>
        <taxon>Vogesella</taxon>
    </lineage>
</organism>